<dbReference type="GO" id="GO:0005886">
    <property type="term" value="C:plasma membrane"/>
    <property type="evidence" value="ECO:0007669"/>
    <property type="project" value="UniProtKB-SubCell"/>
</dbReference>
<evidence type="ECO:0000256" key="5">
    <source>
        <dbReference type="ARBA" id="ARBA00022519"/>
    </source>
</evidence>
<gene>
    <name evidence="12" type="ORF">DB32_008720</name>
</gene>
<accession>A0A0F6WAK7</accession>
<evidence type="ECO:0000256" key="7">
    <source>
        <dbReference type="ARBA" id="ARBA00022927"/>
    </source>
</evidence>
<organism evidence="12 13">
    <name type="scientific">Sandaracinus amylolyticus</name>
    <dbReference type="NCBI Taxonomy" id="927083"/>
    <lineage>
        <taxon>Bacteria</taxon>
        <taxon>Pseudomonadati</taxon>
        <taxon>Myxococcota</taxon>
        <taxon>Polyangia</taxon>
        <taxon>Polyangiales</taxon>
        <taxon>Sandaracinaceae</taxon>
        <taxon>Sandaracinus</taxon>
    </lineage>
</organism>
<keyword evidence="7 10" id="KW-0653">Protein transport</keyword>
<keyword evidence="13" id="KW-1185">Reference proteome</keyword>
<dbReference type="Proteomes" id="UP000034883">
    <property type="component" value="Chromosome"/>
</dbReference>
<dbReference type="PANTHER" id="PTHR30558">
    <property type="entry name" value="EXBD MEMBRANE COMPONENT OF PMF-DRIVEN MACROMOLECULE IMPORT SYSTEM"/>
    <property type="match status" value="1"/>
</dbReference>
<evidence type="ECO:0000256" key="11">
    <source>
        <dbReference type="SAM" id="Phobius"/>
    </source>
</evidence>
<name>A0A0F6WAK7_9BACT</name>
<evidence type="ECO:0000256" key="3">
    <source>
        <dbReference type="ARBA" id="ARBA00022448"/>
    </source>
</evidence>
<evidence type="ECO:0000256" key="8">
    <source>
        <dbReference type="ARBA" id="ARBA00022989"/>
    </source>
</evidence>
<protein>
    <submittedName>
        <fullName evidence="12">Biopolymer transport protein ExbD/TolR</fullName>
    </submittedName>
</protein>
<evidence type="ECO:0000313" key="12">
    <source>
        <dbReference type="EMBL" id="AKF11571.1"/>
    </source>
</evidence>
<feature type="transmembrane region" description="Helical" evidence="11">
    <location>
        <begin position="20"/>
        <end position="38"/>
    </location>
</feature>
<dbReference type="Gene3D" id="3.30.420.270">
    <property type="match status" value="1"/>
</dbReference>
<keyword evidence="3 10" id="KW-0813">Transport</keyword>
<dbReference type="InterPro" id="IPR003400">
    <property type="entry name" value="ExbD"/>
</dbReference>
<dbReference type="AlphaFoldDB" id="A0A0F6WAK7"/>
<sequence length="145" mass="15500">MSTGGGGGRAPLSEINVTPLVDVMLVLLIIFMVAAPMMTSGVQVDLPNADAPPMDIEPEQMMLSIDAQQRVFLGEAEVPMERLEEALRTNARLQEEDEIFVQADHTVPYGFVVRVFTAIRAAGVESVGLVTDPLSAPDQPAAPTP</sequence>
<keyword evidence="4" id="KW-1003">Cell membrane</keyword>
<evidence type="ECO:0000313" key="13">
    <source>
        <dbReference type="Proteomes" id="UP000034883"/>
    </source>
</evidence>
<dbReference type="PANTHER" id="PTHR30558:SF12">
    <property type="entry name" value="BIOPOLYMER TRANSPORT PROTEIN EXBD"/>
    <property type="match status" value="1"/>
</dbReference>
<keyword evidence="8 11" id="KW-1133">Transmembrane helix</keyword>
<dbReference type="EMBL" id="CP011125">
    <property type="protein sequence ID" value="AKF11571.1"/>
    <property type="molecule type" value="Genomic_DNA"/>
</dbReference>
<evidence type="ECO:0000256" key="9">
    <source>
        <dbReference type="ARBA" id="ARBA00023136"/>
    </source>
</evidence>
<evidence type="ECO:0000256" key="1">
    <source>
        <dbReference type="ARBA" id="ARBA00004249"/>
    </source>
</evidence>
<dbReference type="GO" id="GO:0022857">
    <property type="term" value="F:transmembrane transporter activity"/>
    <property type="evidence" value="ECO:0007669"/>
    <property type="project" value="InterPro"/>
</dbReference>
<keyword evidence="9 11" id="KW-0472">Membrane</keyword>
<dbReference type="STRING" id="927083.DB32_008720"/>
<keyword evidence="5" id="KW-0997">Cell inner membrane</keyword>
<evidence type="ECO:0000256" key="6">
    <source>
        <dbReference type="ARBA" id="ARBA00022692"/>
    </source>
</evidence>
<evidence type="ECO:0000256" key="4">
    <source>
        <dbReference type="ARBA" id="ARBA00022475"/>
    </source>
</evidence>
<reference evidence="12 13" key="1">
    <citation type="submission" date="2015-03" db="EMBL/GenBank/DDBJ databases">
        <title>Genome assembly of Sandaracinus amylolyticus DSM 53668.</title>
        <authorList>
            <person name="Sharma G."/>
            <person name="Subramanian S."/>
        </authorList>
    </citation>
    <scope>NUCLEOTIDE SEQUENCE [LARGE SCALE GENOMIC DNA]</scope>
    <source>
        <strain evidence="12 13">DSM 53668</strain>
    </source>
</reference>
<evidence type="ECO:0000256" key="2">
    <source>
        <dbReference type="ARBA" id="ARBA00005811"/>
    </source>
</evidence>
<dbReference type="GO" id="GO:0015031">
    <property type="term" value="P:protein transport"/>
    <property type="evidence" value="ECO:0007669"/>
    <property type="project" value="UniProtKB-KW"/>
</dbReference>
<dbReference type="KEGG" id="samy:DB32_008720"/>
<comment type="subcellular location">
    <subcellularLocation>
        <location evidence="1">Cell inner membrane</location>
        <topology evidence="1">Single-pass type II membrane protein</topology>
    </subcellularLocation>
    <subcellularLocation>
        <location evidence="10">Cell membrane</location>
        <topology evidence="10">Single-pass type II membrane protein</topology>
    </subcellularLocation>
</comment>
<evidence type="ECO:0000256" key="10">
    <source>
        <dbReference type="RuleBase" id="RU003879"/>
    </source>
</evidence>
<proteinExistence type="inferred from homology"/>
<comment type="similarity">
    <text evidence="2 10">Belongs to the ExbD/TolR family.</text>
</comment>
<dbReference type="Pfam" id="PF02472">
    <property type="entry name" value="ExbD"/>
    <property type="match status" value="1"/>
</dbReference>
<keyword evidence="6 10" id="KW-0812">Transmembrane</keyword>